<reference evidence="1 2" key="1">
    <citation type="submission" date="2017-07" db="EMBL/GenBank/DDBJ databases">
        <title>The genome sequence of Paludifilum halophilum highlights mechanisms for microbial adaptation to high salt environemnts.</title>
        <authorList>
            <person name="Belbahri L."/>
        </authorList>
    </citation>
    <scope>NUCLEOTIDE SEQUENCE [LARGE SCALE GENOMIC DNA]</scope>
    <source>
        <strain evidence="1 2">DSM 102817</strain>
    </source>
</reference>
<keyword evidence="2" id="KW-1185">Reference proteome</keyword>
<sequence length="59" mass="7249">MKEKFAFDRYRVRFVRAIERFWTLLFLTYFYCAETGDGDESLGLKLIRNRREHGLVDWI</sequence>
<accession>A0A235B878</accession>
<dbReference type="EMBL" id="NOWF01000003">
    <property type="protein sequence ID" value="OYD08461.1"/>
    <property type="molecule type" value="Genomic_DNA"/>
</dbReference>
<protein>
    <submittedName>
        <fullName evidence="1">Uncharacterized protein</fullName>
    </submittedName>
</protein>
<gene>
    <name evidence="1" type="ORF">CHM34_06430</name>
</gene>
<comment type="caution">
    <text evidence="1">The sequence shown here is derived from an EMBL/GenBank/DDBJ whole genome shotgun (WGS) entry which is preliminary data.</text>
</comment>
<evidence type="ECO:0000313" key="1">
    <source>
        <dbReference type="EMBL" id="OYD08461.1"/>
    </source>
</evidence>
<dbReference type="AlphaFoldDB" id="A0A235B878"/>
<dbReference type="Proteomes" id="UP000215459">
    <property type="component" value="Unassembled WGS sequence"/>
</dbReference>
<evidence type="ECO:0000313" key="2">
    <source>
        <dbReference type="Proteomes" id="UP000215459"/>
    </source>
</evidence>
<proteinExistence type="predicted"/>
<name>A0A235B878_9BACL</name>
<organism evidence="1 2">
    <name type="scientific">Paludifilum halophilum</name>
    <dbReference type="NCBI Taxonomy" id="1642702"/>
    <lineage>
        <taxon>Bacteria</taxon>
        <taxon>Bacillati</taxon>
        <taxon>Bacillota</taxon>
        <taxon>Bacilli</taxon>
        <taxon>Bacillales</taxon>
        <taxon>Thermoactinomycetaceae</taxon>
        <taxon>Paludifilum</taxon>
    </lineage>
</organism>